<dbReference type="EMBL" id="JALJOQ010000052">
    <property type="protein sequence ID" value="KAK9804166.1"/>
    <property type="molecule type" value="Genomic_DNA"/>
</dbReference>
<dbReference type="PIRSF" id="PIRSF002401">
    <property type="entry name" value="GTP_bd_Obg/CgtA"/>
    <property type="match status" value="1"/>
</dbReference>
<feature type="region of interest" description="Disordered" evidence="4">
    <location>
        <begin position="216"/>
        <end position="245"/>
    </location>
</feature>
<dbReference type="PRINTS" id="PR00326">
    <property type="entry name" value="GTP1OBG"/>
</dbReference>
<evidence type="ECO:0000256" key="3">
    <source>
        <dbReference type="ARBA" id="ARBA00023134"/>
    </source>
</evidence>
<keyword evidence="9" id="KW-1185">Reference proteome</keyword>
<sequence length="399" mass="42284">MPAIARLWLFAALRKSQLLAISENSLPFDLLPGTCKSTFKSSAFATSVREPKRFVDVFTVNIHAGQGGSGVSTVWGSKAKGYFQPPDGGNGGPGGDVIVQACSSQRTLKGIKRLVKAGNGGRGQRQKRHGGKGQDLVILVPVGTTVTTQQLPSEADQHTSDWAQFSRPWIGARDYVSSDEEERPQSADPAAAPATLPEVQVADLIEDGQQVCVAQGGRGGKGNAALRSKHRNRPASMEHEEGSPGESCVVHLEMKLIADVGLVGQPNAGKSTLLQALSAARPKIADYPFTTLRPQLGVVKYEDGNSLIVADIPGLIAGAAEQGRGLGHEFLRHIERTRVLAFVVDVSVGGDGSSAGPLEQLTMLEEELRLHSQDLADRPSLVVANKCAAKQLSARSNKL</sequence>
<evidence type="ECO:0000259" key="6">
    <source>
        <dbReference type="PROSITE" id="PS51710"/>
    </source>
</evidence>
<dbReference type="Pfam" id="PF01018">
    <property type="entry name" value="GTP1_OBG"/>
    <property type="match status" value="2"/>
</dbReference>
<dbReference type="GO" id="GO:0005525">
    <property type="term" value="F:GTP binding"/>
    <property type="evidence" value="ECO:0007669"/>
    <property type="project" value="UniProtKB-KW"/>
</dbReference>
<dbReference type="Proteomes" id="UP001465755">
    <property type="component" value="Unassembled WGS sequence"/>
</dbReference>
<dbReference type="PANTHER" id="PTHR11702">
    <property type="entry name" value="DEVELOPMENTALLY REGULATED GTP-BINDING PROTEIN-RELATED"/>
    <property type="match status" value="1"/>
</dbReference>
<feature type="signal peptide" evidence="5">
    <location>
        <begin position="1"/>
        <end position="20"/>
    </location>
</feature>
<evidence type="ECO:0000256" key="2">
    <source>
        <dbReference type="ARBA" id="ARBA00022741"/>
    </source>
</evidence>
<dbReference type="Gene3D" id="3.40.50.300">
    <property type="entry name" value="P-loop containing nucleotide triphosphate hydrolases"/>
    <property type="match status" value="1"/>
</dbReference>
<reference evidence="8 9" key="1">
    <citation type="journal article" date="2024" name="Nat. Commun.">
        <title>Phylogenomics reveals the evolutionary origins of lichenization in chlorophyte algae.</title>
        <authorList>
            <person name="Puginier C."/>
            <person name="Libourel C."/>
            <person name="Otte J."/>
            <person name="Skaloud P."/>
            <person name="Haon M."/>
            <person name="Grisel S."/>
            <person name="Petersen M."/>
            <person name="Berrin J.G."/>
            <person name="Delaux P.M."/>
            <person name="Dal Grande F."/>
            <person name="Keller J."/>
        </authorList>
    </citation>
    <scope>NUCLEOTIDE SEQUENCE [LARGE SCALE GENOMIC DNA]</scope>
    <source>
        <strain evidence="8 9">SAG 2036</strain>
    </source>
</reference>
<accession>A0AAW1P6Y3</accession>
<dbReference type="GO" id="GO:0003924">
    <property type="term" value="F:GTPase activity"/>
    <property type="evidence" value="ECO:0007669"/>
    <property type="project" value="InterPro"/>
</dbReference>
<feature type="domain" description="OBG-type G" evidence="6">
    <location>
        <begin position="258"/>
        <end position="399"/>
    </location>
</feature>
<dbReference type="SUPFAM" id="SSF52540">
    <property type="entry name" value="P-loop containing nucleoside triphosphate hydrolases"/>
    <property type="match status" value="1"/>
</dbReference>
<evidence type="ECO:0000313" key="8">
    <source>
        <dbReference type="EMBL" id="KAK9804166.1"/>
    </source>
</evidence>
<dbReference type="InterPro" id="IPR031167">
    <property type="entry name" value="G_OBG"/>
</dbReference>
<dbReference type="CDD" id="cd01898">
    <property type="entry name" value="Obg"/>
    <property type="match status" value="1"/>
</dbReference>
<name>A0AAW1P6Y3_9CHLO</name>
<keyword evidence="2" id="KW-0547">Nucleotide-binding</keyword>
<dbReference type="GO" id="GO:0042254">
    <property type="term" value="P:ribosome biogenesis"/>
    <property type="evidence" value="ECO:0007669"/>
    <property type="project" value="UniProtKB-UniRule"/>
</dbReference>
<organism evidence="8 9">
    <name type="scientific">Symbiochloris irregularis</name>
    <dbReference type="NCBI Taxonomy" id="706552"/>
    <lineage>
        <taxon>Eukaryota</taxon>
        <taxon>Viridiplantae</taxon>
        <taxon>Chlorophyta</taxon>
        <taxon>core chlorophytes</taxon>
        <taxon>Trebouxiophyceae</taxon>
        <taxon>Trebouxiales</taxon>
        <taxon>Trebouxiaceae</taxon>
        <taxon>Symbiochloris</taxon>
    </lineage>
</organism>
<dbReference type="NCBIfam" id="NF008956">
    <property type="entry name" value="PRK12299.1"/>
    <property type="match status" value="1"/>
</dbReference>
<proteinExistence type="inferred from homology"/>
<comment type="caution">
    <text evidence="8">The sequence shown here is derived from an EMBL/GenBank/DDBJ whole genome shotgun (WGS) entry which is preliminary data.</text>
</comment>
<evidence type="ECO:0000313" key="9">
    <source>
        <dbReference type="Proteomes" id="UP001465755"/>
    </source>
</evidence>
<keyword evidence="5" id="KW-0732">Signal</keyword>
<dbReference type="Pfam" id="PF01926">
    <property type="entry name" value="MMR_HSR1"/>
    <property type="match status" value="1"/>
</dbReference>
<dbReference type="PROSITE" id="PS51710">
    <property type="entry name" value="G_OBG"/>
    <property type="match status" value="1"/>
</dbReference>
<dbReference type="PANTHER" id="PTHR11702:SF31">
    <property type="entry name" value="MITOCHONDRIAL RIBOSOME-ASSOCIATED GTPASE 2"/>
    <property type="match status" value="1"/>
</dbReference>
<comment type="similarity">
    <text evidence="1">Belongs to the TRAFAC class OBG-HflX-like GTPase superfamily. OBG GTPase family.</text>
</comment>
<evidence type="ECO:0000256" key="1">
    <source>
        <dbReference type="ARBA" id="ARBA00007699"/>
    </source>
</evidence>
<dbReference type="InterPro" id="IPR036726">
    <property type="entry name" value="GTP1_OBG_dom_sf"/>
</dbReference>
<dbReference type="AlphaFoldDB" id="A0AAW1P6Y3"/>
<protein>
    <submittedName>
        <fullName evidence="8">Uncharacterized protein</fullName>
    </submittedName>
</protein>
<dbReference type="InterPro" id="IPR006073">
    <property type="entry name" value="GTP-bd"/>
</dbReference>
<dbReference type="InterPro" id="IPR006169">
    <property type="entry name" value="GTP1_OBG_dom"/>
</dbReference>
<gene>
    <name evidence="8" type="ORF">WJX73_007875</name>
</gene>
<dbReference type="InterPro" id="IPR014100">
    <property type="entry name" value="GTP-bd_Obg/CgtA"/>
</dbReference>
<feature type="chain" id="PRO_5043923557" evidence="5">
    <location>
        <begin position="21"/>
        <end position="399"/>
    </location>
</feature>
<evidence type="ECO:0000256" key="5">
    <source>
        <dbReference type="SAM" id="SignalP"/>
    </source>
</evidence>
<dbReference type="InterPro" id="IPR045086">
    <property type="entry name" value="OBG_GTPase"/>
</dbReference>
<evidence type="ECO:0000259" key="7">
    <source>
        <dbReference type="PROSITE" id="PS51883"/>
    </source>
</evidence>
<dbReference type="SUPFAM" id="SSF82051">
    <property type="entry name" value="Obg GTP-binding protein N-terminal domain"/>
    <property type="match status" value="1"/>
</dbReference>
<evidence type="ECO:0000256" key="4">
    <source>
        <dbReference type="SAM" id="MobiDB-lite"/>
    </source>
</evidence>
<dbReference type="PROSITE" id="PS51883">
    <property type="entry name" value="OBG"/>
    <property type="match status" value="1"/>
</dbReference>
<dbReference type="GO" id="GO:0000287">
    <property type="term" value="F:magnesium ion binding"/>
    <property type="evidence" value="ECO:0007669"/>
    <property type="project" value="InterPro"/>
</dbReference>
<dbReference type="InterPro" id="IPR027417">
    <property type="entry name" value="P-loop_NTPase"/>
</dbReference>
<dbReference type="GO" id="GO:0005739">
    <property type="term" value="C:mitochondrion"/>
    <property type="evidence" value="ECO:0007669"/>
    <property type="project" value="TreeGrafter"/>
</dbReference>
<feature type="domain" description="Obg" evidence="7">
    <location>
        <begin position="52"/>
        <end position="257"/>
    </location>
</feature>
<keyword evidence="3" id="KW-0342">GTP-binding</keyword>
<dbReference type="Gene3D" id="2.70.210.12">
    <property type="entry name" value="GTP1/OBG domain"/>
    <property type="match status" value="1"/>
</dbReference>